<dbReference type="InterPro" id="IPR016181">
    <property type="entry name" value="Acyl_CoA_acyltransferase"/>
</dbReference>
<comment type="caution">
    <text evidence="5">The sequence shown here is derived from an EMBL/GenBank/DDBJ whole genome shotgun (WGS) entry which is preliminary data.</text>
</comment>
<evidence type="ECO:0000256" key="1">
    <source>
        <dbReference type="ARBA" id="ARBA00022679"/>
    </source>
</evidence>
<comment type="similarity">
    <text evidence="3">Belongs to the acetyltransferase family. RimJ subfamily.</text>
</comment>
<dbReference type="RefSeq" id="WP_246086900.1">
    <property type="nucleotide sequence ID" value="NZ_BAAAOR010000049.1"/>
</dbReference>
<evidence type="ECO:0000256" key="3">
    <source>
        <dbReference type="ARBA" id="ARBA00038502"/>
    </source>
</evidence>
<dbReference type="PANTHER" id="PTHR43792:SF8">
    <property type="entry name" value="[RIBOSOMAL PROTEIN US5]-ALANINE N-ACETYLTRANSFERASE"/>
    <property type="match status" value="1"/>
</dbReference>
<evidence type="ECO:0000313" key="5">
    <source>
        <dbReference type="EMBL" id="GAA1548160.1"/>
    </source>
</evidence>
<organism evidence="5 6">
    <name type="scientific">Nocardioides humi</name>
    <dbReference type="NCBI Taxonomy" id="449461"/>
    <lineage>
        <taxon>Bacteria</taxon>
        <taxon>Bacillati</taxon>
        <taxon>Actinomycetota</taxon>
        <taxon>Actinomycetes</taxon>
        <taxon>Propionibacteriales</taxon>
        <taxon>Nocardioidaceae</taxon>
        <taxon>Nocardioides</taxon>
    </lineage>
</organism>
<dbReference type="SUPFAM" id="SSF55729">
    <property type="entry name" value="Acyl-CoA N-acyltransferases (Nat)"/>
    <property type="match status" value="1"/>
</dbReference>
<keyword evidence="6" id="KW-1185">Reference proteome</keyword>
<dbReference type="EMBL" id="BAAAOR010000049">
    <property type="protein sequence ID" value="GAA1548160.1"/>
    <property type="molecule type" value="Genomic_DNA"/>
</dbReference>
<name>A0ABN2BVM9_9ACTN</name>
<dbReference type="PROSITE" id="PS51186">
    <property type="entry name" value="GNAT"/>
    <property type="match status" value="1"/>
</dbReference>
<dbReference type="Gene3D" id="3.40.630.30">
    <property type="match status" value="1"/>
</dbReference>
<feature type="domain" description="N-acetyltransferase" evidence="4">
    <location>
        <begin position="39"/>
        <end position="208"/>
    </location>
</feature>
<keyword evidence="1" id="KW-0808">Transferase</keyword>
<dbReference type="PANTHER" id="PTHR43792">
    <property type="entry name" value="GNAT FAMILY, PUTATIVE (AFU_ORTHOLOGUE AFUA_3G00765)-RELATED-RELATED"/>
    <property type="match status" value="1"/>
</dbReference>
<reference evidence="5 6" key="1">
    <citation type="journal article" date="2019" name="Int. J. Syst. Evol. Microbiol.">
        <title>The Global Catalogue of Microorganisms (GCM) 10K type strain sequencing project: providing services to taxonomists for standard genome sequencing and annotation.</title>
        <authorList>
            <consortium name="The Broad Institute Genomics Platform"/>
            <consortium name="The Broad Institute Genome Sequencing Center for Infectious Disease"/>
            <person name="Wu L."/>
            <person name="Ma J."/>
        </authorList>
    </citation>
    <scope>NUCLEOTIDE SEQUENCE [LARGE SCALE GENOMIC DNA]</scope>
    <source>
        <strain evidence="5 6">JCM 14942</strain>
    </source>
</reference>
<protein>
    <submittedName>
        <fullName evidence="5">GNAT family protein</fullName>
    </submittedName>
</protein>
<dbReference type="Pfam" id="PF13302">
    <property type="entry name" value="Acetyltransf_3"/>
    <property type="match status" value="1"/>
</dbReference>
<evidence type="ECO:0000259" key="4">
    <source>
        <dbReference type="PROSITE" id="PS51186"/>
    </source>
</evidence>
<dbReference type="InterPro" id="IPR051531">
    <property type="entry name" value="N-acetyltransferase"/>
</dbReference>
<accession>A0ABN2BVM9</accession>
<dbReference type="InterPro" id="IPR000182">
    <property type="entry name" value="GNAT_dom"/>
</dbReference>
<evidence type="ECO:0000313" key="6">
    <source>
        <dbReference type="Proteomes" id="UP001500842"/>
    </source>
</evidence>
<proteinExistence type="inferred from homology"/>
<keyword evidence="2" id="KW-0012">Acyltransferase</keyword>
<gene>
    <name evidence="5" type="ORF">GCM10009788_57740</name>
</gene>
<dbReference type="Proteomes" id="UP001500842">
    <property type="component" value="Unassembled WGS sequence"/>
</dbReference>
<evidence type="ECO:0000256" key="2">
    <source>
        <dbReference type="ARBA" id="ARBA00023315"/>
    </source>
</evidence>
<sequence>MSDARPGDAPRGAPRERMVVGVPGRAWPNELISGTDPVVRLRPIVSSDARAWRAARRRNALWLGPWDATAPPGSDARPTSFRTLVKRLRKAARHGTTYPFVVEVDGVFAGQVSVNNIVRGSAQFASVGYWIDQQFAGRGVIPRAVAMVIDHCFFLGGLHRIEICIRPENTNSLRVVEKLGIREIGYAPYFLHIDGQWRDHRIFAVTREEAPRGVLIRLDESARGDS</sequence>